<feature type="region of interest" description="Disordered" evidence="1">
    <location>
        <begin position="1"/>
        <end position="33"/>
    </location>
</feature>
<feature type="compositionally biased region" description="Basic and acidic residues" evidence="1">
    <location>
        <begin position="1"/>
        <end position="13"/>
    </location>
</feature>
<evidence type="ECO:0008006" key="4">
    <source>
        <dbReference type="Google" id="ProtNLM"/>
    </source>
</evidence>
<reference evidence="2 3" key="1">
    <citation type="submission" date="2024-10" db="EMBL/GenBank/DDBJ databases">
        <title>The Natural Products Discovery Center: Release of the First 8490 Sequenced Strains for Exploring Actinobacteria Biosynthetic Diversity.</title>
        <authorList>
            <person name="Kalkreuter E."/>
            <person name="Kautsar S.A."/>
            <person name="Yang D."/>
            <person name="Bader C.D."/>
            <person name="Teijaro C.N."/>
            <person name="Fluegel L."/>
            <person name="Davis C.M."/>
            <person name="Simpson J.R."/>
            <person name="Lauterbach L."/>
            <person name="Steele A.D."/>
            <person name="Gui C."/>
            <person name="Meng S."/>
            <person name="Li G."/>
            <person name="Viehrig K."/>
            <person name="Ye F."/>
            <person name="Su P."/>
            <person name="Kiefer A.F."/>
            <person name="Nichols A."/>
            <person name="Cepeda A.J."/>
            <person name="Yan W."/>
            <person name="Fan B."/>
            <person name="Jiang Y."/>
            <person name="Adhikari A."/>
            <person name="Zheng C.-J."/>
            <person name="Schuster L."/>
            <person name="Cowan T.M."/>
            <person name="Smanski M.J."/>
            <person name="Chevrette M.G."/>
            <person name="De Carvalho L.P.S."/>
            <person name="Shen B."/>
        </authorList>
    </citation>
    <scope>NUCLEOTIDE SEQUENCE [LARGE SCALE GENOMIC DNA]</scope>
    <source>
        <strain evidence="2 3">NPDC053399</strain>
    </source>
</reference>
<dbReference type="RefSeq" id="WP_399648954.1">
    <property type="nucleotide sequence ID" value="NZ_JBITYG010000004.1"/>
</dbReference>
<protein>
    <recommendedName>
        <fullName evidence="4">DUF5666 domain-containing protein</fullName>
    </recommendedName>
</protein>
<evidence type="ECO:0000256" key="1">
    <source>
        <dbReference type="SAM" id="MobiDB-lite"/>
    </source>
</evidence>
<name>A0ABW8C986_9ACTN</name>
<gene>
    <name evidence="2" type="ORF">ACIGXA_15580</name>
</gene>
<feature type="compositionally biased region" description="Gly residues" evidence="1">
    <location>
        <begin position="148"/>
        <end position="178"/>
    </location>
</feature>
<keyword evidence="3" id="KW-1185">Reference proteome</keyword>
<dbReference type="Proteomes" id="UP001614394">
    <property type="component" value="Unassembled WGS sequence"/>
</dbReference>
<accession>A0ABW8C986</accession>
<organism evidence="2 3">
    <name type="scientific">Streptomyces fildesensis</name>
    <dbReference type="NCBI Taxonomy" id="375757"/>
    <lineage>
        <taxon>Bacteria</taxon>
        <taxon>Bacillati</taxon>
        <taxon>Actinomycetota</taxon>
        <taxon>Actinomycetes</taxon>
        <taxon>Kitasatosporales</taxon>
        <taxon>Streptomycetaceae</taxon>
        <taxon>Streptomyces</taxon>
    </lineage>
</organism>
<dbReference type="EMBL" id="JBITYG010000004">
    <property type="protein sequence ID" value="MFI9101936.1"/>
    <property type="molecule type" value="Genomic_DNA"/>
</dbReference>
<evidence type="ECO:0000313" key="2">
    <source>
        <dbReference type="EMBL" id="MFI9101936.1"/>
    </source>
</evidence>
<sequence>MARRRTDLVKADAQDPAPSDTYTEYDPGFSDPDGTARLPVVPGTAAAESYGFPEPGRAEILESSGGRAAARPEDILAEPPDARDISAELSAPPRRSLPWLTLLLSGGVVAAAAFTGGALVEKNHVQNNPAAAGRSGFNAGAGAAAGRTGTGGGRTFGGQAGGQAGGQTGGQGGAGGTGGPAAGGGLTIGTVKLVDGSTIYVTDAQGNIVKVTTAGTTKVTEAKAGKVSDLQPGQTVTVRGSQTSTGDIAATTVTEGGASGGGFGAGRG</sequence>
<feature type="region of interest" description="Disordered" evidence="1">
    <location>
        <begin position="141"/>
        <end position="178"/>
    </location>
</feature>
<evidence type="ECO:0000313" key="3">
    <source>
        <dbReference type="Proteomes" id="UP001614394"/>
    </source>
</evidence>
<comment type="caution">
    <text evidence="2">The sequence shown here is derived from an EMBL/GenBank/DDBJ whole genome shotgun (WGS) entry which is preliminary data.</text>
</comment>
<feature type="region of interest" description="Disordered" evidence="1">
    <location>
        <begin position="48"/>
        <end position="73"/>
    </location>
</feature>
<proteinExistence type="predicted"/>